<keyword evidence="1" id="KW-1185">Reference proteome</keyword>
<organism evidence="1 2">
    <name type="scientific">Loa loa</name>
    <name type="common">Eye worm</name>
    <name type="synonym">Filaria loa</name>
    <dbReference type="NCBI Taxonomy" id="7209"/>
    <lineage>
        <taxon>Eukaryota</taxon>
        <taxon>Metazoa</taxon>
        <taxon>Ecdysozoa</taxon>
        <taxon>Nematoda</taxon>
        <taxon>Chromadorea</taxon>
        <taxon>Rhabditida</taxon>
        <taxon>Spirurina</taxon>
        <taxon>Spiruromorpha</taxon>
        <taxon>Filarioidea</taxon>
        <taxon>Onchocercidae</taxon>
        <taxon>Loa</taxon>
    </lineage>
</organism>
<dbReference type="WBParaSite" id="EN70_12469">
    <property type="protein sequence ID" value="EN70_12469"/>
    <property type="gene ID" value="EN70_12469"/>
</dbReference>
<proteinExistence type="predicted"/>
<dbReference type="PANTHER" id="PTHR33047:SF8">
    <property type="entry name" value="REGULATOR OF RDNA TRANSCRIPTION PROTEIN 15"/>
    <property type="match status" value="1"/>
</dbReference>
<dbReference type="STRING" id="7209.A0A1I7VD80"/>
<sequence length="104" mass="11304">EEPTSKDQKATSLWTLGCHKPVIPVVTFLTPLARNLLRNSKGSIGHAFAVCIRTGNQDQASFCPFTLREVSVLSELALGHLRYVLTDVPPQSNSPPDTVFGASR</sequence>
<dbReference type="Proteomes" id="UP000095285">
    <property type="component" value="Unassembled WGS sequence"/>
</dbReference>
<reference evidence="2" key="2">
    <citation type="submission" date="2016-11" db="UniProtKB">
        <authorList>
            <consortium name="WormBaseParasite"/>
        </authorList>
    </citation>
    <scope>IDENTIFICATION</scope>
</reference>
<dbReference type="PANTHER" id="PTHR33047">
    <property type="entry name" value="PROTEIN TAR1"/>
    <property type="match status" value="1"/>
</dbReference>
<name>A0A1I7VD80_LOALO</name>
<dbReference type="AlphaFoldDB" id="A0A1I7VD80"/>
<evidence type="ECO:0000313" key="2">
    <source>
        <dbReference type="WBParaSite" id="EN70_12469"/>
    </source>
</evidence>
<evidence type="ECO:0000313" key="1">
    <source>
        <dbReference type="Proteomes" id="UP000095285"/>
    </source>
</evidence>
<reference evidence="1" key="1">
    <citation type="submission" date="2012-04" db="EMBL/GenBank/DDBJ databases">
        <title>The Genome Sequence of Loa loa.</title>
        <authorList>
            <consortium name="The Broad Institute Genome Sequencing Platform"/>
            <consortium name="Broad Institute Genome Sequencing Center for Infectious Disease"/>
            <person name="Nutman T.B."/>
            <person name="Fink D.L."/>
            <person name="Russ C."/>
            <person name="Young S."/>
            <person name="Zeng Q."/>
            <person name="Gargeya S."/>
            <person name="Alvarado L."/>
            <person name="Berlin A."/>
            <person name="Chapman S.B."/>
            <person name="Chen Z."/>
            <person name="Freedman E."/>
            <person name="Gellesch M."/>
            <person name="Goldberg J."/>
            <person name="Griggs A."/>
            <person name="Gujja S."/>
            <person name="Heilman E.R."/>
            <person name="Heiman D."/>
            <person name="Howarth C."/>
            <person name="Mehta T."/>
            <person name="Neiman D."/>
            <person name="Pearson M."/>
            <person name="Roberts A."/>
            <person name="Saif S."/>
            <person name="Shea T."/>
            <person name="Shenoy N."/>
            <person name="Sisk P."/>
            <person name="Stolte C."/>
            <person name="Sykes S."/>
            <person name="White J."/>
            <person name="Yandava C."/>
            <person name="Haas B."/>
            <person name="Henn M.R."/>
            <person name="Nusbaum C."/>
            <person name="Birren B."/>
        </authorList>
    </citation>
    <scope>NUCLEOTIDE SEQUENCE [LARGE SCALE GENOMIC DNA]</scope>
</reference>
<protein>
    <submittedName>
        <fullName evidence="2">Regulator of rdna transcription protein 15</fullName>
    </submittedName>
</protein>
<dbReference type="InterPro" id="IPR052997">
    <property type="entry name" value="RRT15-like"/>
</dbReference>
<accession>A0A1I7VD80</accession>